<reference evidence="1" key="1">
    <citation type="submission" date="2023-10" db="EMBL/GenBank/DDBJ databases">
        <authorList>
            <person name="Chen Y."/>
            <person name="Shah S."/>
            <person name="Dougan E. K."/>
            <person name="Thang M."/>
            <person name="Chan C."/>
        </authorList>
    </citation>
    <scope>NUCLEOTIDE SEQUENCE [LARGE SCALE GENOMIC DNA]</scope>
</reference>
<dbReference type="Proteomes" id="UP001189429">
    <property type="component" value="Unassembled WGS sequence"/>
</dbReference>
<evidence type="ECO:0000313" key="1">
    <source>
        <dbReference type="EMBL" id="CAK0878574.1"/>
    </source>
</evidence>
<name>A0ABN9VZV5_9DINO</name>
<accession>A0ABN9VZV5</accession>
<dbReference type="EMBL" id="CAUYUJ010017861">
    <property type="protein sequence ID" value="CAK0878574.1"/>
    <property type="molecule type" value="Genomic_DNA"/>
</dbReference>
<protein>
    <submittedName>
        <fullName evidence="1">Uncharacterized protein</fullName>
    </submittedName>
</protein>
<evidence type="ECO:0000313" key="2">
    <source>
        <dbReference type="Proteomes" id="UP001189429"/>
    </source>
</evidence>
<keyword evidence="2" id="KW-1185">Reference proteome</keyword>
<gene>
    <name evidence="1" type="ORF">PCOR1329_LOCUS62292</name>
</gene>
<organism evidence="1 2">
    <name type="scientific">Prorocentrum cordatum</name>
    <dbReference type="NCBI Taxonomy" id="2364126"/>
    <lineage>
        <taxon>Eukaryota</taxon>
        <taxon>Sar</taxon>
        <taxon>Alveolata</taxon>
        <taxon>Dinophyceae</taxon>
        <taxon>Prorocentrales</taxon>
        <taxon>Prorocentraceae</taxon>
        <taxon>Prorocentrum</taxon>
    </lineage>
</organism>
<proteinExistence type="predicted"/>
<sequence length="505" mass="55172">MFTLASHSLASRPQTIISSASWMGRLRERDGPPPEEGLTFSRGRLVGGSSIVALTCGRQRHRRRCFCKVIRPRISSRNNCFQRVHRDNWESSSVLHALPDGSSADVGSKFESEPLMWFSPDGERKIGSGDTQVLPFISSTDVYLPGTAVNLSIAASQECCLYEDMLLGGGRLVVTSLQDRAQQRTALYGTLLFLEDLRDVQAASGGEVTYVAEHRAIGRVKLIDMISGRGDGRRAYQRVEVEVVLDADTGTDVSDNRDAVMVELQELARLQGNSGGAMPGDVSAAELISTLLPVTLDPCLQAVQGLWRANAGVRIRIHGADAVGVGKLEVDGKDLVLQLTSGRSAGEFRGRSDSDDQSGNTAEVLQWSDGDVWVRLARPPPYTFDCFGENGAFWDAVFRWSRRGSWRTEVRRGEARLRSAEGIREGLTRQNDVGAPDFEAAEAEWLSAARGADADAEEMLWEEVLEPCQRILQAPTHAACLRAFRGAIAVEARGSQRRGRGRKGG</sequence>
<comment type="caution">
    <text evidence="1">The sequence shown here is derived from an EMBL/GenBank/DDBJ whole genome shotgun (WGS) entry which is preliminary data.</text>
</comment>